<proteinExistence type="predicted"/>
<name>A0A7W8QAB0_PARAM</name>
<dbReference type="RefSeq" id="WP_260185768.1">
    <property type="nucleotide sequence ID" value="NZ_JACHDD010000008.1"/>
</dbReference>
<keyword evidence="2" id="KW-1185">Reference proteome</keyword>
<evidence type="ECO:0000313" key="2">
    <source>
        <dbReference type="Proteomes" id="UP000592780"/>
    </source>
</evidence>
<reference evidence="1 2" key="1">
    <citation type="submission" date="2020-08" db="EMBL/GenBank/DDBJ databases">
        <title>Genomic Encyclopedia of Type Strains, Phase IV (KMG-V): Genome sequencing to study the core and pangenomes of soil and plant-associated prokaryotes.</title>
        <authorList>
            <person name="Whitman W."/>
        </authorList>
    </citation>
    <scope>NUCLEOTIDE SEQUENCE [LARGE SCALE GENOMIC DNA]</scope>
    <source>
        <strain evidence="1 2">JPY158</strain>
    </source>
</reference>
<gene>
    <name evidence="1" type="ORF">HDG40_004897</name>
</gene>
<dbReference type="EMBL" id="JACHDD010000008">
    <property type="protein sequence ID" value="MBB5426718.1"/>
    <property type="molecule type" value="Genomic_DNA"/>
</dbReference>
<dbReference type="Proteomes" id="UP000592780">
    <property type="component" value="Unassembled WGS sequence"/>
</dbReference>
<dbReference type="Gene3D" id="1.20.120.520">
    <property type="entry name" value="nmb1532 protein domain like"/>
    <property type="match status" value="1"/>
</dbReference>
<evidence type="ECO:0000313" key="1">
    <source>
        <dbReference type="EMBL" id="MBB5426718.1"/>
    </source>
</evidence>
<accession>A0A7W8QAB0</accession>
<dbReference type="AlphaFoldDB" id="A0A7W8QAB0"/>
<protein>
    <recommendedName>
        <fullName evidence="3">Hemerythrin-like domain-containing protein</fullName>
    </recommendedName>
</protein>
<comment type="caution">
    <text evidence="1">The sequence shown here is derived from an EMBL/GenBank/DDBJ whole genome shotgun (WGS) entry which is preliminary data.</text>
</comment>
<sequence length="73" mass="8381">MLVDEYAAFYSQHRRQEEEVILPAALRYLTADDWLELDEAFGANRDPFSGSEIEGEMDRLFSLIVSTVSESIH</sequence>
<evidence type="ECO:0008006" key="3">
    <source>
        <dbReference type="Google" id="ProtNLM"/>
    </source>
</evidence>
<organism evidence="1 2">
    <name type="scientific">Paraburkholderia atlantica</name>
    <dbReference type="NCBI Taxonomy" id="2654982"/>
    <lineage>
        <taxon>Bacteria</taxon>
        <taxon>Pseudomonadati</taxon>
        <taxon>Pseudomonadota</taxon>
        <taxon>Betaproteobacteria</taxon>
        <taxon>Burkholderiales</taxon>
        <taxon>Burkholderiaceae</taxon>
        <taxon>Paraburkholderia</taxon>
    </lineage>
</organism>